<accession>A0A5M4AZK0</accession>
<evidence type="ECO:0000313" key="5">
    <source>
        <dbReference type="Proteomes" id="UP000391834"/>
    </source>
</evidence>
<keyword evidence="1 2" id="KW-0238">DNA-binding</keyword>
<dbReference type="SUPFAM" id="SSF48498">
    <property type="entry name" value="Tetracyclin repressor-like, C-terminal domain"/>
    <property type="match status" value="1"/>
</dbReference>
<dbReference type="InterPro" id="IPR001647">
    <property type="entry name" value="HTH_TetR"/>
</dbReference>
<dbReference type="InterPro" id="IPR036271">
    <property type="entry name" value="Tet_transcr_reg_TetR-rel_C_sf"/>
</dbReference>
<dbReference type="PRINTS" id="PR00455">
    <property type="entry name" value="HTHTETR"/>
</dbReference>
<feature type="DNA-binding region" description="H-T-H motif" evidence="2">
    <location>
        <begin position="34"/>
        <end position="53"/>
    </location>
</feature>
<evidence type="ECO:0000259" key="3">
    <source>
        <dbReference type="PROSITE" id="PS50977"/>
    </source>
</evidence>
<dbReference type="RefSeq" id="WP_025862705.1">
    <property type="nucleotide sequence ID" value="NZ_BLAX01000001.1"/>
</dbReference>
<dbReference type="InterPro" id="IPR009057">
    <property type="entry name" value="Homeodomain-like_sf"/>
</dbReference>
<organism evidence="4 5">
    <name type="scientific">Prolixibacter bellariivorans</name>
    <dbReference type="NCBI Taxonomy" id="314319"/>
    <lineage>
        <taxon>Bacteria</taxon>
        <taxon>Pseudomonadati</taxon>
        <taxon>Bacteroidota</taxon>
        <taxon>Bacteroidia</taxon>
        <taxon>Marinilabiliales</taxon>
        <taxon>Prolixibacteraceae</taxon>
        <taxon>Prolixibacter</taxon>
    </lineage>
</organism>
<evidence type="ECO:0000313" key="4">
    <source>
        <dbReference type="EMBL" id="GET32837.1"/>
    </source>
</evidence>
<evidence type="ECO:0000256" key="1">
    <source>
        <dbReference type="ARBA" id="ARBA00023125"/>
    </source>
</evidence>
<dbReference type="SUPFAM" id="SSF46689">
    <property type="entry name" value="Homeodomain-like"/>
    <property type="match status" value="1"/>
</dbReference>
<proteinExistence type="predicted"/>
<comment type="caution">
    <text evidence="4">The sequence shown here is derived from an EMBL/GenBank/DDBJ whole genome shotgun (WGS) entry which is preliminary data.</text>
</comment>
<keyword evidence="5" id="KW-1185">Reference proteome</keyword>
<dbReference type="Proteomes" id="UP000391834">
    <property type="component" value="Unassembled WGS sequence"/>
</dbReference>
<dbReference type="GO" id="GO:0003677">
    <property type="term" value="F:DNA binding"/>
    <property type="evidence" value="ECO:0007669"/>
    <property type="project" value="UniProtKB-UniRule"/>
</dbReference>
<dbReference type="OrthoDB" id="9789566at2"/>
<dbReference type="EMBL" id="BLAX01000001">
    <property type="protein sequence ID" value="GET32837.1"/>
    <property type="molecule type" value="Genomic_DNA"/>
</dbReference>
<dbReference type="InterPro" id="IPR050109">
    <property type="entry name" value="HTH-type_TetR-like_transc_reg"/>
</dbReference>
<dbReference type="PANTHER" id="PTHR30328:SF54">
    <property type="entry name" value="HTH-TYPE TRANSCRIPTIONAL REPRESSOR SCO4008"/>
    <property type="match status" value="1"/>
</dbReference>
<dbReference type="Pfam" id="PF00440">
    <property type="entry name" value="TetR_N"/>
    <property type="match status" value="1"/>
</dbReference>
<feature type="domain" description="HTH tetR-type" evidence="3">
    <location>
        <begin position="11"/>
        <end position="71"/>
    </location>
</feature>
<dbReference type="Gene3D" id="1.10.357.10">
    <property type="entry name" value="Tetracycline Repressor, domain 2"/>
    <property type="match status" value="1"/>
</dbReference>
<dbReference type="PANTHER" id="PTHR30328">
    <property type="entry name" value="TRANSCRIPTIONAL REPRESSOR"/>
    <property type="match status" value="1"/>
</dbReference>
<name>A0A5M4AZK0_9BACT</name>
<gene>
    <name evidence="4" type="ORF">PbJCM13498_17000</name>
</gene>
<reference evidence="4 5" key="1">
    <citation type="submission" date="2019-10" db="EMBL/GenBank/DDBJ databases">
        <title>Prolixibacter strains distinguished by the presence of nitrate reductase genes were adept at nitrate-dependent anaerobic corrosion of metallic iron and carbon steel.</title>
        <authorList>
            <person name="Iino T."/>
            <person name="Shono N."/>
            <person name="Ito K."/>
            <person name="Nakamura R."/>
            <person name="Sueoka K."/>
            <person name="Harayama S."/>
            <person name="Ohkuma M."/>
        </authorList>
    </citation>
    <scope>NUCLEOTIDE SEQUENCE [LARGE SCALE GENOMIC DNA]</scope>
    <source>
        <strain evidence="4 5">JCM 13498</strain>
    </source>
</reference>
<dbReference type="Gene3D" id="1.10.10.60">
    <property type="entry name" value="Homeodomain-like"/>
    <property type="match status" value="1"/>
</dbReference>
<sequence>MTTENGSSKRDAVRENILTIAQEIFSKYGYKKTTLDDIANAVRKGKSSLYYYFSSKEDLFQEVVQKEADILRAELSKVLMKNISPEEKLKDYIMTKITTYRQLANFYNAIENDLAAVEFVDKIKSQYDQEEIRMMKRILLEGARRGKFAVRDFTLVAIGITTAIRGLEMPLSAGPYKSTDLEKSVDAIVRIINYGIMKRD</sequence>
<protein>
    <recommendedName>
        <fullName evidence="3">HTH tetR-type domain-containing protein</fullName>
    </recommendedName>
</protein>
<dbReference type="PROSITE" id="PS50977">
    <property type="entry name" value="HTH_TETR_2"/>
    <property type="match status" value="1"/>
</dbReference>
<evidence type="ECO:0000256" key="2">
    <source>
        <dbReference type="PROSITE-ProRule" id="PRU00335"/>
    </source>
</evidence>
<dbReference type="AlphaFoldDB" id="A0A5M4AZK0"/>